<reference evidence="7" key="1">
    <citation type="submission" date="2020-10" db="EMBL/GenBank/DDBJ databases">
        <title>Taxonomic study of unclassified bacteria belonging to the class Ktedonobacteria.</title>
        <authorList>
            <person name="Yabe S."/>
            <person name="Wang C.M."/>
            <person name="Zheng Y."/>
            <person name="Sakai Y."/>
            <person name="Cavaletti L."/>
            <person name="Monciardini P."/>
            <person name="Donadio S."/>
        </authorList>
    </citation>
    <scope>NUCLEOTIDE SEQUENCE</scope>
    <source>
        <strain evidence="7">SOSP1-1</strain>
    </source>
</reference>
<dbReference type="InterPro" id="IPR050858">
    <property type="entry name" value="Mal-CoA-ACP_Trans/PKS_FabD"/>
</dbReference>
<dbReference type="Pfam" id="PF00698">
    <property type="entry name" value="Acyl_transf_1"/>
    <property type="match status" value="1"/>
</dbReference>
<dbReference type="GO" id="GO:0006633">
    <property type="term" value="P:fatty acid biosynthetic process"/>
    <property type="evidence" value="ECO:0007669"/>
    <property type="project" value="TreeGrafter"/>
</dbReference>
<dbReference type="SUPFAM" id="SSF55048">
    <property type="entry name" value="Probable ACP-binding domain of malonyl-CoA ACP transacylase"/>
    <property type="match status" value="1"/>
</dbReference>
<dbReference type="AlphaFoldDB" id="A0A8J3IEP4"/>
<dbReference type="EMBL" id="BNJF01000010">
    <property type="protein sequence ID" value="GHO50988.1"/>
    <property type="molecule type" value="Genomic_DNA"/>
</dbReference>
<dbReference type="Gene3D" id="3.40.366.10">
    <property type="entry name" value="Malonyl-Coenzyme A Acyl Carrier Protein, domain 2"/>
    <property type="match status" value="1"/>
</dbReference>
<dbReference type="SUPFAM" id="SSF52151">
    <property type="entry name" value="FabD/lysophospholipase-like"/>
    <property type="match status" value="1"/>
</dbReference>
<feature type="domain" description="Malonyl-CoA:ACP transacylase (MAT)" evidence="6">
    <location>
        <begin position="6"/>
        <end position="297"/>
    </location>
</feature>
<dbReference type="PANTHER" id="PTHR42681">
    <property type="entry name" value="MALONYL-COA-ACYL CARRIER PROTEIN TRANSACYLASE, MITOCHONDRIAL"/>
    <property type="match status" value="1"/>
</dbReference>
<name>A0A8J3IEP4_9CHLR</name>
<keyword evidence="2 4" id="KW-0012">Acyltransferase</keyword>
<dbReference type="GO" id="GO:0004314">
    <property type="term" value="F:[acyl-carrier-protein] S-malonyltransferase activity"/>
    <property type="evidence" value="ECO:0007669"/>
    <property type="project" value="UniProtKB-EC"/>
</dbReference>
<evidence type="ECO:0000256" key="1">
    <source>
        <dbReference type="ARBA" id="ARBA00022679"/>
    </source>
</evidence>
<dbReference type="EC" id="2.3.1.39" evidence="4"/>
<gene>
    <name evidence="7" type="ORF">KSX_91510</name>
</gene>
<comment type="catalytic activity">
    <reaction evidence="3 4">
        <text>holo-[ACP] + malonyl-CoA = malonyl-[ACP] + CoA</text>
        <dbReference type="Rhea" id="RHEA:41792"/>
        <dbReference type="Rhea" id="RHEA-COMP:9623"/>
        <dbReference type="Rhea" id="RHEA-COMP:9685"/>
        <dbReference type="ChEBI" id="CHEBI:57287"/>
        <dbReference type="ChEBI" id="CHEBI:57384"/>
        <dbReference type="ChEBI" id="CHEBI:64479"/>
        <dbReference type="ChEBI" id="CHEBI:78449"/>
        <dbReference type="EC" id="2.3.1.39"/>
    </reaction>
</comment>
<evidence type="ECO:0000256" key="3">
    <source>
        <dbReference type="ARBA" id="ARBA00048462"/>
    </source>
</evidence>
<dbReference type="InterPro" id="IPR014043">
    <property type="entry name" value="Acyl_transferase_dom"/>
</dbReference>
<dbReference type="Proteomes" id="UP000612362">
    <property type="component" value="Unassembled WGS sequence"/>
</dbReference>
<protein>
    <recommendedName>
        <fullName evidence="4">Malonyl CoA-acyl carrier protein transacylase</fullName>
        <ecNumber evidence="4">2.3.1.39</ecNumber>
    </recommendedName>
</protein>
<dbReference type="GO" id="GO:0005829">
    <property type="term" value="C:cytosol"/>
    <property type="evidence" value="ECO:0007669"/>
    <property type="project" value="TreeGrafter"/>
</dbReference>
<feature type="active site" evidence="5">
    <location>
        <position position="86"/>
    </location>
</feature>
<accession>A0A8J3IEP4</accession>
<feature type="active site" evidence="5">
    <location>
        <position position="195"/>
    </location>
</feature>
<dbReference type="SMART" id="SM00827">
    <property type="entry name" value="PKS_AT"/>
    <property type="match status" value="1"/>
</dbReference>
<evidence type="ECO:0000256" key="4">
    <source>
        <dbReference type="PIRNR" id="PIRNR000446"/>
    </source>
</evidence>
<evidence type="ECO:0000259" key="6">
    <source>
        <dbReference type="SMART" id="SM00827"/>
    </source>
</evidence>
<evidence type="ECO:0000313" key="8">
    <source>
        <dbReference type="Proteomes" id="UP000612362"/>
    </source>
</evidence>
<keyword evidence="8" id="KW-1185">Reference proteome</keyword>
<comment type="caution">
    <text evidence="7">The sequence shown here is derived from an EMBL/GenBank/DDBJ whole genome shotgun (WGS) entry which is preliminary data.</text>
</comment>
<sequence>MSVAFLFPGQGAQYPGMLHTLPNHAAIAATLKEASEVLGQDALDLDSEDALGSTVSVQLALLIAGTAQARALQASGAAPDMVAGLSVGTFTAATIAESLSLRDALLIVRQRGILMKQAAPPDSGLGAIVGLNERQVQTLIAPVNTSQTPVFLANINAPRQMIIAGSRQGLEIVLQLARKMGARKAAYLNVSVPSHCPLMDPVTDHLTQALANIHLQTPRILYIGNRYARVLWTAEDVRIELSTNAACPVRWYDLTTNMYERGARLFIELPPGHVLTELAAVAFPQARALAASITRESDITLLTQRVHDNTR</sequence>
<dbReference type="Gene3D" id="3.30.70.250">
    <property type="entry name" value="Malonyl-CoA ACP transacylase, ACP-binding"/>
    <property type="match status" value="1"/>
</dbReference>
<dbReference type="InterPro" id="IPR001227">
    <property type="entry name" value="Ac_transferase_dom_sf"/>
</dbReference>
<keyword evidence="1 4" id="KW-0808">Transferase</keyword>
<proteinExistence type="inferred from homology"/>
<evidence type="ECO:0000256" key="2">
    <source>
        <dbReference type="ARBA" id="ARBA00023315"/>
    </source>
</evidence>
<dbReference type="PANTHER" id="PTHR42681:SF1">
    <property type="entry name" value="MALONYL-COA-ACYL CARRIER PROTEIN TRANSACYLASE, MITOCHONDRIAL"/>
    <property type="match status" value="1"/>
</dbReference>
<evidence type="ECO:0000256" key="5">
    <source>
        <dbReference type="PIRSR" id="PIRSR000446-1"/>
    </source>
</evidence>
<comment type="similarity">
    <text evidence="4">Belongs to the fabD family.</text>
</comment>
<dbReference type="RefSeq" id="WP_220199937.1">
    <property type="nucleotide sequence ID" value="NZ_BNJF01000010.1"/>
</dbReference>
<dbReference type="NCBIfam" id="TIGR03131">
    <property type="entry name" value="malonate_mdcH"/>
    <property type="match status" value="1"/>
</dbReference>
<organism evidence="7 8">
    <name type="scientific">Ktedonospora formicarum</name>
    <dbReference type="NCBI Taxonomy" id="2778364"/>
    <lineage>
        <taxon>Bacteria</taxon>
        <taxon>Bacillati</taxon>
        <taxon>Chloroflexota</taxon>
        <taxon>Ktedonobacteria</taxon>
        <taxon>Ktedonobacterales</taxon>
        <taxon>Ktedonobacteraceae</taxon>
        <taxon>Ktedonospora</taxon>
    </lineage>
</organism>
<dbReference type="PIRSF" id="PIRSF000446">
    <property type="entry name" value="Mct"/>
    <property type="match status" value="1"/>
</dbReference>
<evidence type="ECO:0000313" key="7">
    <source>
        <dbReference type="EMBL" id="GHO50988.1"/>
    </source>
</evidence>
<dbReference type="InterPro" id="IPR016035">
    <property type="entry name" value="Acyl_Trfase/lysoPLipase"/>
</dbReference>
<dbReference type="InterPro" id="IPR024925">
    <property type="entry name" value="Malonyl_CoA-ACP_transAc"/>
</dbReference>
<dbReference type="InterPro" id="IPR016036">
    <property type="entry name" value="Malonyl_transacylase_ACP-bd"/>
</dbReference>
<dbReference type="InterPro" id="IPR017554">
    <property type="entry name" value="Malonate_deCOase_MdcHsu"/>
</dbReference>